<dbReference type="Proteomes" id="UP000017700">
    <property type="component" value="Chromosome"/>
</dbReference>
<dbReference type="KEGG" id="serq:CWC46_07980"/>
<organism evidence="12 13">
    <name type="scientific">Serratia sp. (strain ATCC 39006)</name>
    <name type="common">Prodigiosinella confusarubida</name>
    <dbReference type="NCBI Taxonomy" id="104623"/>
    <lineage>
        <taxon>Bacteria</taxon>
        <taxon>Pseudomonadati</taxon>
        <taxon>Pseudomonadota</taxon>
        <taxon>Gammaproteobacteria</taxon>
        <taxon>Enterobacterales</taxon>
        <taxon>Pectobacteriaceae</taxon>
        <taxon>Prodigiosinella</taxon>
    </lineage>
</organism>
<keyword evidence="2" id="KW-0808">Transferase</keyword>
<dbReference type="GO" id="GO:0046872">
    <property type="term" value="F:metal ion binding"/>
    <property type="evidence" value="ECO:0007669"/>
    <property type="project" value="UniProtKB-KW"/>
</dbReference>
<keyword evidence="3" id="KW-0548">Nucleotidyltransferase</keyword>
<dbReference type="PANTHER" id="PTHR34047:SF7">
    <property type="entry name" value="RNA-DIRECTED DNA POLYMERASE"/>
    <property type="match status" value="1"/>
</dbReference>
<dbReference type="SUPFAM" id="SSF56672">
    <property type="entry name" value="DNA/RNA polymerases"/>
    <property type="match status" value="1"/>
</dbReference>
<comment type="catalytic activity">
    <reaction evidence="9">
        <text>DNA(n) + a 2'-deoxyribonucleoside 5'-triphosphate = DNA(n+1) + diphosphate</text>
        <dbReference type="Rhea" id="RHEA:22508"/>
        <dbReference type="Rhea" id="RHEA-COMP:17339"/>
        <dbReference type="Rhea" id="RHEA-COMP:17340"/>
        <dbReference type="ChEBI" id="CHEBI:33019"/>
        <dbReference type="ChEBI" id="CHEBI:61560"/>
        <dbReference type="ChEBI" id="CHEBI:173112"/>
        <dbReference type="EC" id="2.7.7.49"/>
    </reaction>
</comment>
<dbReference type="GO" id="GO:0003723">
    <property type="term" value="F:RNA binding"/>
    <property type="evidence" value="ECO:0007669"/>
    <property type="project" value="InterPro"/>
</dbReference>
<gene>
    <name evidence="11" type="ORF">CWC46_07980</name>
    <name evidence="12" type="ORF">Ser39006_007985</name>
</gene>
<evidence type="ECO:0000313" key="11">
    <source>
        <dbReference type="EMBL" id="AUG99764.1"/>
    </source>
</evidence>
<accession>A0A2I5THN7</accession>
<dbReference type="EMBL" id="CP025085">
    <property type="protein sequence ID" value="AUG99764.1"/>
    <property type="molecule type" value="Genomic_DNA"/>
</dbReference>
<dbReference type="Proteomes" id="UP000233778">
    <property type="component" value="Chromosome"/>
</dbReference>
<reference evidence="12 13" key="1">
    <citation type="journal article" date="2013" name="Genome Announc.">
        <title>Draft genome sequence of Serratia sp. strain ATCC 39006, a model bacterium for analysis of the biosynthesis and regulation of prodigiosin, a carbapenem, and gas vesicles.</title>
        <authorList>
            <person name="Fineran P.C."/>
            <person name="Iglesias Cans M.C."/>
            <person name="Ramsay J.P."/>
            <person name="Wilf N.M."/>
            <person name="Cossyleon D."/>
            <person name="McNeil M.B."/>
            <person name="Williamson N.R."/>
            <person name="Monson R.E."/>
            <person name="Becher S.A."/>
            <person name="Stanton J.A."/>
            <person name="Brugger K."/>
            <person name="Brown S.D."/>
            <person name="Salmond G.P."/>
        </authorList>
    </citation>
    <scope>NUCLEOTIDE SEQUENCE [LARGE SCALE GENOMIC DNA]</scope>
    <source>
        <strain evidence="12">ATCC 39006</strain>
        <strain evidence="13">ATCC 39006 / SC 11482</strain>
    </source>
</reference>
<comment type="similarity">
    <text evidence="8">Belongs to the bacterial reverse transcriptase family.</text>
</comment>
<dbReference type="NCBIfam" id="NF038233">
    <property type="entry name" value="retron_St85_RT"/>
    <property type="match status" value="1"/>
</dbReference>
<evidence type="ECO:0000256" key="1">
    <source>
        <dbReference type="ARBA" id="ARBA00012493"/>
    </source>
</evidence>
<dbReference type="InterPro" id="IPR000123">
    <property type="entry name" value="Reverse_transcriptase_msDNA"/>
</dbReference>
<evidence type="ECO:0000256" key="9">
    <source>
        <dbReference type="ARBA" id="ARBA00048173"/>
    </source>
</evidence>
<evidence type="ECO:0000256" key="8">
    <source>
        <dbReference type="ARBA" id="ARBA00034120"/>
    </source>
</evidence>
<dbReference type="PANTHER" id="PTHR34047">
    <property type="entry name" value="NUCLEAR INTRON MATURASE 1, MITOCHONDRIAL-RELATED"/>
    <property type="match status" value="1"/>
</dbReference>
<evidence type="ECO:0000256" key="3">
    <source>
        <dbReference type="ARBA" id="ARBA00022695"/>
    </source>
</evidence>
<feature type="domain" description="Reverse transcriptase" evidence="10">
    <location>
        <begin position="15"/>
        <end position="239"/>
    </location>
</feature>
<evidence type="ECO:0000256" key="4">
    <source>
        <dbReference type="ARBA" id="ARBA00022723"/>
    </source>
</evidence>
<name>A0A2I5THN7_SERS3</name>
<dbReference type="InterPro" id="IPR043502">
    <property type="entry name" value="DNA/RNA_pol_sf"/>
</dbReference>
<evidence type="ECO:0000256" key="5">
    <source>
        <dbReference type="ARBA" id="ARBA00022842"/>
    </source>
</evidence>
<protein>
    <recommendedName>
        <fullName evidence="1">RNA-directed DNA polymerase</fullName>
        <ecNumber evidence="1">2.7.7.49</ecNumber>
    </recommendedName>
</protein>
<dbReference type="InterPro" id="IPR000477">
    <property type="entry name" value="RT_dom"/>
</dbReference>
<dbReference type="Pfam" id="PF00078">
    <property type="entry name" value="RVT_1"/>
    <property type="match status" value="1"/>
</dbReference>
<keyword evidence="6 12" id="KW-0695">RNA-directed DNA polymerase</keyword>
<dbReference type="InterPro" id="IPR051083">
    <property type="entry name" value="GrpII_Intron_Splice-Mob/Def"/>
</dbReference>
<evidence type="ECO:0000256" key="6">
    <source>
        <dbReference type="ARBA" id="ARBA00022918"/>
    </source>
</evidence>
<dbReference type="RefSeq" id="WP_021017395.1">
    <property type="nucleotide sequence ID" value="NZ_CP025084.1"/>
</dbReference>
<dbReference type="CDD" id="cd03487">
    <property type="entry name" value="RT_Bac_retron_II"/>
    <property type="match status" value="1"/>
</dbReference>
<reference evidence="11 14" key="3">
    <citation type="submission" date="2017-11" db="EMBL/GenBank/DDBJ databases">
        <title>Complete genome sequence of Serratia sp. ATCC 39006 LacA.</title>
        <authorList>
            <person name="Hampton H.G."/>
            <person name="Jackson S.A."/>
            <person name="Jauregui R."/>
            <person name="Poulter G.T.M."/>
            <person name="Salmond G.P.C."/>
            <person name="Fineran P.C."/>
        </authorList>
    </citation>
    <scope>NUCLEOTIDE SEQUENCE [LARGE SCALE GENOMIC DNA]</scope>
    <source>
        <strain evidence="11 14">ATCC 39006</strain>
    </source>
</reference>
<keyword evidence="5" id="KW-0460">Magnesium</keyword>
<evidence type="ECO:0000256" key="7">
    <source>
        <dbReference type="ARBA" id="ARBA00023118"/>
    </source>
</evidence>
<reference evidence="12" key="2">
    <citation type="submission" date="2013-09" db="EMBL/GenBank/DDBJ databases">
        <authorList>
            <person name="Wang G."/>
            <person name="Yang Y."/>
            <person name="Su Y."/>
        </authorList>
    </citation>
    <scope>NUCLEOTIDE SEQUENCE</scope>
    <source>
        <strain evidence="12">ATCC 39006</strain>
    </source>
</reference>
<dbReference type="PROSITE" id="PS50878">
    <property type="entry name" value="RT_POL"/>
    <property type="match status" value="1"/>
</dbReference>
<evidence type="ECO:0000256" key="2">
    <source>
        <dbReference type="ARBA" id="ARBA00022679"/>
    </source>
</evidence>
<dbReference type="GO" id="GO:0003964">
    <property type="term" value="F:RNA-directed DNA polymerase activity"/>
    <property type="evidence" value="ECO:0007669"/>
    <property type="project" value="UniProtKB-KW"/>
</dbReference>
<evidence type="ECO:0000259" key="10">
    <source>
        <dbReference type="PROSITE" id="PS50878"/>
    </source>
</evidence>
<evidence type="ECO:0000313" key="12">
    <source>
        <dbReference type="EMBL" id="AUH04083.1"/>
    </source>
</evidence>
<dbReference type="STRING" id="104623.Ser39006_04135"/>
<keyword evidence="13" id="KW-1185">Reference proteome</keyword>
<proteinExistence type="inferred from homology"/>
<dbReference type="AlphaFoldDB" id="A0A2I5THN7"/>
<evidence type="ECO:0000313" key="14">
    <source>
        <dbReference type="Proteomes" id="UP000233778"/>
    </source>
</evidence>
<dbReference type="EMBL" id="CP025084">
    <property type="protein sequence ID" value="AUH04083.1"/>
    <property type="molecule type" value="Genomic_DNA"/>
</dbReference>
<dbReference type="GO" id="GO:0051607">
    <property type="term" value="P:defense response to virus"/>
    <property type="evidence" value="ECO:0007669"/>
    <property type="project" value="UniProtKB-KW"/>
</dbReference>
<reference evidence="12" key="4">
    <citation type="submission" date="2017-11" db="EMBL/GenBank/DDBJ databases">
        <title>Complete genome sequence of Serratia sp. ATCC 39006.</title>
        <authorList>
            <person name="Hampton H.G."/>
            <person name="Jackson S.A."/>
            <person name="Jauregui R."/>
            <person name="Poulter G.T.M."/>
            <person name="Salmond G.P.C."/>
            <person name="Fineran P.C."/>
        </authorList>
    </citation>
    <scope>NUCLEOTIDE SEQUENCE</scope>
    <source>
        <strain evidence="12">ATCC 39006</strain>
    </source>
</reference>
<dbReference type="EC" id="2.7.7.49" evidence="1"/>
<evidence type="ECO:0000313" key="13">
    <source>
        <dbReference type="Proteomes" id="UP000017700"/>
    </source>
</evidence>
<dbReference type="OrthoDB" id="7055795at2"/>
<sequence length="317" mass="36827">MSYIDELSKTLNCTPKTIISGYIKAPKKYKVFFIKKKNGKGLREIAQPSPDVKKVQRAIVNSLLSLLPVHECATAYIEEKSIFDNAEPHKKNEYILKMDFENFFYSIKPQDLNYFISKNDIKLNHFEYEVISHYLFRRKKGEKKLRLCIGAPSSPIISNIVMYDFDEKLFNHCKENDVIYTRYADDLTFSSDSFDKLNDVKNFVIDLVSLQKKPELIINTSKTKFIGKGRSRRITGVVISNTGDLGVGRFLRKKIRALFYLYSNNKINHKDIPYLLGMLSHIKNIEPDYYYSLIKINGEDKLKQLGKDSFAVLQKKQ</sequence>
<dbReference type="KEGG" id="sera:Ser39006_007985"/>
<dbReference type="PRINTS" id="PR00866">
    <property type="entry name" value="RNADNAPOLMS"/>
</dbReference>
<keyword evidence="7" id="KW-0051">Antiviral defense</keyword>
<keyword evidence="4" id="KW-0479">Metal-binding</keyword>